<dbReference type="NCBIfam" id="TIGR02212">
    <property type="entry name" value="lolCE"/>
    <property type="match status" value="1"/>
</dbReference>
<dbReference type="Pfam" id="PF02687">
    <property type="entry name" value="FtsX"/>
    <property type="match status" value="1"/>
</dbReference>
<evidence type="ECO:0000256" key="8">
    <source>
        <dbReference type="SAM" id="Phobius"/>
    </source>
</evidence>
<evidence type="ECO:0000313" key="12">
    <source>
        <dbReference type="Proteomes" id="UP000654401"/>
    </source>
</evidence>
<dbReference type="InterPro" id="IPR051447">
    <property type="entry name" value="Lipoprotein-release_system"/>
</dbReference>
<keyword evidence="11" id="KW-0449">Lipoprotein</keyword>
<sequence>MIRGLEFRIGLRYTRARRKNNFISFISLTSMLGIALGVTALITVLSVMNGFEKELRERILGMAAHTSLLGLEDTLPRWREVAETAMENDQVLGAAPYIEGQGMLSSGDQAFGVMIRGIDPAEERNVSEVSEQMVEGELEALNQTRFGIVLGTELASRLGAGLGDKVTLMIPKGSVTPAGLVPRMKRFTVVGLFEVGMYEFDSGLALLSLRDSGKLFRMGDEVTGVRLRLSDMFKAPEVSREIANDSNRAFRVTDWTRQHANFFSAIQMEKRVMFIILMLIVAVAAFNIVSTMVMVVTDKESDIAILRTLGERPRDILAIFIVQGTVIGVVGTLLGVLGGISLALNVETLIPAIEQLFDTQFLSADIYYINAVPSDMRWSDVTMIAGVSLVLSLLATIYPAWKGSRVQPAESLRYE</sequence>
<evidence type="ECO:0000256" key="4">
    <source>
        <dbReference type="ARBA" id="ARBA00022475"/>
    </source>
</evidence>
<feature type="transmembrane region" description="Helical" evidence="8">
    <location>
        <begin position="21"/>
        <end position="48"/>
    </location>
</feature>
<protein>
    <submittedName>
        <fullName evidence="11">Lipoprotein-releasing ABC transporter permease subunit</fullName>
    </submittedName>
</protein>
<evidence type="ECO:0000313" key="11">
    <source>
        <dbReference type="EMBL" id="MBC8519616.1"/>
    </source>
</evidence>
<comment type="similarity">
    <text evidence="2">Belongs to the ABC-4 integral membrane protein family. LolC/E subfamily.</text>
</comment>
<comment type="caution">
    <text evidence="11">The sequence shown here is derived from an EMBL/GenBank/DDBJ whole genome shotgun (WGS) entry which is preliminary data.</text>
</comment>
<evidence type="ECO:0000256" key="5">
    <source>
        <dbReference type="ARBA" id="ARBA00022692"/>
    </source>
</evidence>
<dbReference type="InterPro" id="IPR011925">
    <property type="entry name" value="LolCE_TM"/>
</dbReference>
<accession>A0A8J6TQ81</accession>
<keyword evidence="3" id="KW-0813">Transport</keyword>
<dbReference type="GO" id="GO:0042953">
    <property type="term" value="P:lipoprotein transport"/>
    <property type="evidence" value="ECO:0007669"/>
    <property type="project" value="InterPro"/>
</dbReference>
<evidence type="ECO:0000256" key="3">
    <source>
        <dbReference type="ARBA" id="ARBA00022448"/>
    </source>
</evidence>
<dbReference type="InterPro" id="IPR025857">
    <property type="entry name" value="MacB_PCD"/>
</dbReference>
<dbReference type="PANTHER" id="PTHR30489:SF0">
    <property type="entry name" value="LIPOPROTEIN-RELEASING SYSTEM TRANSMEMBRANE PROTEIN LOLE"/>
    <property type="match status" value="1"/>
</dbReference>
<name>A0A8J6TQ81_9GAMM</name>
<feature type="transmembrane region" description="Helical" evidence="8">
    <location>
        <begin position="381"/>
        <end position="401"/>
    </location>
</feature>
<dbReference type="GO" id="GO:0044874">
    <property type="term" value="P:lipoprotein localization to outer membrane"/>
    <property type="evidence" value="ECO:0007669"/>
    <property type="project" value="TreeGrafter"/>
</dbReference>
<keyword evidence="4" id="KW-1003">Cell membrane</keyword>
<keyword evidence="6 8" id="KW-1133">Transmembrane helix</keyword>
<keyword evidence="5 8" id="KW-0812">Transmembrane</keyword>
<organism evidence="11 12">
    <name type="scientific">Candidatus Thiopontia autotrophica</name>
    <dbReference type="NCBI Taxonomy" id="2841688"/>
    <lineage>
        <taxon>Bacteria</taxon>
        <taxon>Pseudomonadati</taxon>
        <taxon>Pseudomonadota</taxon>
        <taxon>Gammaproteobacteria</taxon>
        <taxon>Candidatus Thiopontia</taxon>
    </lineage>
</organism>
<feature type="transmembrane region" description="Helical" evidence="8">
    <location>
        <begin position="272"/>
        <end position="296"/>
    </location>
</feature>
<evidence type="ECO:0000256" key="7">
    <source>
        <dbReference type="ARBA" id="ARBA00023136"/>
    </source>
</evidence>
<dbReference type="AlphaFoldDB" id="A0A8J6TQ81"/>
<dbReference type="GO" id="GO:0098797">
    <property type="term" value="C:plasma membrane protein complex"/>
    <property type="evidence" value="ECO:0007669"/>
    <property type="project" value="TreeGrafter"/>
</dbReference>
<proteinExistence type="inferred from homology"/>
<feature type="transmembrane region" description="Helical" evidence="8">
    <location>
        <begin position="317"/>
        <end position="344"/>
    </location>
</feature>
<feature type="domain" description="MacB-like periplasmic core" evidence="10">
    <location>
        <begin position="27"/>
        <end position="243"/>
    </location>
</feature>
<feature type="domain" description="ABC3 transporter permease C-terminal" evidence="9">
    <location>
        <begin position="275"/>
        <end position="408"/>
    </location>
</feature>
<evidence type="ECO:0000256" key="2">
    <source>
        <dbReference type="ARBA" id="ARBA00005236"/>
    </source>
</evidence>
<dbReference type="EMBL" id="JACNFK010000024">
    <property type="protein sequence ID" value="MBC8519616.1"/>
    <property type="molecule type" value="Genomic_DNA"/>
</dbReference>
<evidence type="ECO:0000256" key="1">
    <source>
        <dbReference type="ARBA" id="ARBA00004651"/>
    </source>
</evidence>
<evidence type="ECO:0000259" key="9">
    <source>
        <dbReference type="Pfam" id="PF02687"/>
    </source>
</evidence>
<dbReference type="Pfam" id="PF12704">
    <property type="entry name" value="MacB_PCD"/>
    <property type="match status" value="1"/>
</dbReference>
<evidence type="ECO:0000259" key="10">
    <source>
        <dbReference type="Pfam" id="PF12704"/>
    </source>
</evidence>
<dbReference type="PANTHER" id="PTHR30489">
    <property type="entry name" value="LIPOPROTEIN-RELEASING SYSTEM TRANSMEMBRANE PROTEIN LOLE"/>
    <property type="match status" value="1"/>
</dbReference>
<dbReference type="Proteomes" id="UP000654401">
    <property type="component" value="Unassembled WGS sequence"/>
</dbReference>
<comment type="subcellular location">
    <subcellularLocation>
        <location evidence="1">Cell membrane</location>
        <topology evidence="1">Multi-pass membrane protein</topology>
    </subcellularLocation>
</comment>
<evidence type="ECO:0000256" key="6">
    <source>
        <dbReference type="ARBA" id="ARBA00022989"/>
    </source>
</evidence>
<gene>
    <name evidence="11" type="ORF">H8D24_04310</name>
</gene>
<dbReference type="InterPro" id="IPR003838">
    <property type="entry name" value="ABC3_permease_C"/>
</dbReference>
<keyword evidence="7 8" id="KW-0472">Membrane</keyword>
<reference evidence="11 12" key="1">
    <citation type="submission" date="2020-08" db="EMBL/GenBank/DDBJ databases">
        <title>Bridging the membrane lipid divide: bacteria of the FCB group superphylum have the potential to synthesize archaeal ether lipids.</title>
        <authorList>
            <person name="Villanueva L."/>
            <person name="Von Meijenfeldt F.A.B."/>
            <person name="Westbye A.B."/>
            <person name="Yadav S."/>
            <person name="Hopmans E.C."/>
            <person name="Dutilh B.E."/>
            <person name="Sinninghe Damste J.S."/>
        </authorList>
    </citation>
    <scope>NUCLEOTIDE SEQUENCE [LARGE SCALE GENOMIC DNA]</scope>
    <source>
        <strain evidence="11">NIOZ-UU100</strain>
    </source>
</reference>